<dbReference type="AlphaFoldDB" id="X0YDF3"/>
<dbReference type="EMBL" id="BART01007069">
    <property type="protein sequence ID" value="GAG53889.1"/>
    <property type="molecule type" value="Genomic_DNA"/>
</dbReference>
<gene>
    <name evidence="2" type="ORF">S01H4_16133</name>
</gene>
<proteinExistence type="predicted"/>
<feature type="region of interest" description="Disordered" evidence="1">
    <location>
        <begin position="1"/>
        <end position="26"/>
    </location>
</feature>
<evidence type="ECO:0000313" key="2">
    <source>
        <dbReference type="EMBL" id="GAG53889.1"/>
    </source>
</evidence>
<feature type="compositionally biased region" description="Basic and acidic residues" evidence="1">
    <location>
        <begin position="1"/>
        <end position="12"/>
    </location>
</feature>
<sequence length="131" mass="14470">MGSHSDIDRRIADIASKMPADEQDRARAMQERLERASKHQSDIIEDLGDVKLPLLPGGPPPMPEQLSPAQSAELCELLDYAQAILRETMEGAVMRPGHEKVEIDFAPWQGLLDLQASLAEMLRQIGEPSSD</sequence>
<reference evidence="2" key="1">
    <citation type="journal article" date="2014" name="Front. Microbiol.">
        <title>High frequency of phylogenetically diverse reductive dehalogenase-homologous genes in deep subseafloor sedimentary metagenomes.</title>
        <authorList>
            <person name="Kawai M."/>
            <person name="Futagami T."/>
            <person name="Toyoda A."/>
            <person name="Takaki Y."/>
            <person name="Nishi S."/>
            <person name="Hori S."/>
            <person name="Arai W."/>
            <person name="Tsubouchi T."/>
            <person name="Morono Y."/>
            <person name="Uchiyama I."/>
            <person name="Ito T."/>
            <person name="Fujiyama A."/>
            <person name="Inagaki F."/>
            <person name="Takami H."/>
        </authorList>
    </citation>
    <scope>NUCLEOTIDE SEQUENCE</scope>
    <source>
        <strain evidence="2">Expedition CK06-06</strain>
    </source>
</reference>
<organism evidence="2">
    <name type="scientific">marine sediment metagenome</name>
    <dbReference type="NCBI Taxonomy" id="412755"/>
    <lineage>
        <taxon>unclassified sequences</taxon>
        <taxon>metagenomes</taxon>
        <taxon>ecological metagenomes</taxon>
    </lineage>
</organism>
<comment type="caution">
    <text evidence="2">The sequence shown here is derived from an EMBL/GenBank/DDBJ whole genome shotgun (WGS) entry which is preliminary data.</text>
</comment>
<evidence type="ECO:0000256" key="1">
    <source>
        <dbReference type="SAM" id="MobiDB-lite"/>
    </source>
</evidence>
<protein>
    <submittedName>
        <fullName evidence="2">Uncharacterized protein</fullName>
    </submittedName>
</protein>
<accession>X0YDF3</accession>
<name>X0YDF3_9ZZZZ</name>